<name>A0ACC1WYY7_MELAZ</name>
<reference evidence="1 2" key="1">
    <citation type="journal article" date="2023" name="Science">
        <title>Complex scaffold remodeling in plant triterpene biosynthesis.</title>
        <authorList>
            <person name="De La Pena R."/>
            <person name="Hodgson H."/>
            <person name="Liu J.C."/>
            <person name="Stephenson M.J."/>
            <person name="Martin A.C."/>
            <person name="Owen C."/>
            <person name="Harkess A."/>
            <person name="Leebens-Mack J."/>
            <person name="Jimenez L.E."/>
            <person name="Osbourn A."/>
            <person name="Sattely E.S."/>
        </authorList>
    </citation>
    <scope>NUCLEOTIDE SEQUENCE [LARGE SCALE GENOMIC DNA]</scope>
    <source>
        <strain evidence="2">cv. JPN11</strain>
        <tissue evidence="1">Leaf</tissue>
    </source>
</reference>
<dbReference type="Proteomes" id="UP001164539">
    <property type="component" value="Chromosome 13"/>
</dbReference>
<keyword evidence="2" id="KW-1185">Reference proteome</keyword>
<dbReference type="EMBL" id="CM051406">
    <property type="protein sequence ID" value="KAJ4703553.1"/>
    <property type="molecule type" value="Genomic_DNA"/>
</dbReference>
<proteinExistence type="predicted"/>
<gene>
    <name evidence="1" type="ORF">OWV82_023440</name>
</gene>
<organism evidence="1 2">
    <name type="scientific">Melia azedarach</name>
    <name type="common">Chinaberry tree</name>
    <dbReference type="NCBI Taxonomy" id="155640"/>
    <lineage>
        <taxon>Eukaryota</taxon>
        <taxon>Viridiplantae</taxon>
        <taxon>Streptophyta</taxon>
        <taxon>Embryophyta</taxon>
        <taxon>Tracheophyta</taxon>
        <taxon>Spermatophyta</taxon>
        <taxon>Magnoliopsida</taxon>
        <taxon>eudicotyledons</taxon>
        <taxon>Gunneridae</taxon>
        <taxon>Pentapetalae</taxon>
        <taxon>rosids</taxon>
        <taxon>malvids</taxon>
        <taxon>Sapindales</taxon>
        <taxon>Meliaceae</taxon>
        <taxon>Melia</taxon>
    </lineage>
</organism>
<sequence>MAIDVPPEIIVDIFSKLPVKSLCRFKCLSKAWLLLISNTKFAKMHLSRTNTQKFLNYHSSSRSLYSVDYETSYQEDEVVAVKLGFPKKNKRRSRWVSIYGSCNGLILLRCQPKPYATYIYNPSINEYRQIPDEDDPGNLTITHYNCFYGFGYAQPVDDYKVVKFCTREKNTVRVFSLRNNSWKRVELEYDISKFYDTDNRGGIFLNGAIHWIFYDEGESKLVAFDLMEENFKTLPLPEGITSMCSSVGILGGCLVFIERRRWGNYLWIMKEYNVIDSWEAISMMDEDNYQFECLQALCYLKINSEIMVGLENEKLVFYNPRDETLKELASRKISYNFPYCPDVYQESLVSPNYNANSTDEGINGYSLFILHKIEELKI</sequence>
<accession>A0ACC1WYY7</accession>
<evidence type="ECO:0000313" key="2">
    <source>
        <dbReference type="Proteomes" id="UP001164539"/>
    </source>
</evidence>
<protein>
    <submittedName>
        <fullName evidence="1">F-box family protein</fullName>
    </submittedName>
</protein>
<comment type="caution">
    <text evidence="1">The sequence shown here is derived from an EMBL/GenBank/DDBJ whole genome shotgun (WGS) entry which is preliminary data.</text>
</comment>
<evidence type="ECO:0000313" key="1">
    <source>
        <dbReference type="EMBL" id="KAJ4703553.1"/>
    </source>
</evidence>